<protein>
    <submittedName>
        <fullName evidence="10">ATP-dependent protease HslV</fullName>
    </submittedName>
</protein>
<dbReference type="InterPro" id="IPR022281">
    <property type="entry name" value="ATP-dep_Prtase_HsIV_su"/>
</dbReference>
<dbReference type="SUPFAM" id="SSF56235">
    <property type="entry name" value="N-terminal nucleophile aminohydrolases (Ntn hydrolases)"/>
    <property type="match status" value="1"/>
</dbReference>
<dbReference type="GO" id="GO:0009376">
    <property type="term" value="C:HslUV protease complex"/>
    <property type="evidence" value="ECO:0007669"/>
    <property type="project" value="InterPro"/>
</dbReference>
<name>A0A346DZY8_9ENTR</name>
<reference evidence="10 11" key="1">
    <citation type="submission" date="2018-03" db="EMBL/GenBank/DDBJ databases">
        <title>A parallel universe: an anciently diverged bacterial symbiosis in a Hawaiian planthopper (Hemiptera: Cixiidae) reveals rearranged nutritional responsibilities.</title>
        <authorList>
            <person name="Bennett G."/>
            <person name="Mao M."/>
        </authorList>
    </citation>
    <scope>NUCLEOTIDE SEQUENCE [LARGE SCALE GENOMIC DNA]</scope>
    <source>
        <strain evidence="10 11">OLIH</strain>
    </source>
</reference>
<dbReference type="GO" id="GO:0051603">
    <property type="term" value="P:proteolysis involved in protein catabolic process"/>
    <property type="evidence" value="ECO:0007669"/>
    <property type="project" value="InterPro"/>
</dbReference>
<evidence type="ECO:0000256" key="5">
    <source>
        <dbReference type="ARBA" id="ARBA00022670"/>
    </source>
</evidence>
<evidence type="ECO:0000256" key="3">
    <source>
        <dbReference type="ARBA" id="ARBA00022490"/>
    </source>
</evidence>
<evidence type="ECO:0000256" key="6">
    <source>
        <dbReference type="ARBA" id="ARBA00022698"/>
    </source>
</evidence>
<keyword evidence="5 10" id="KW-0645">Protease</keyword>
<dbReference type="Proteomes" id="UP000256856">
    <property type="component" value="Chromosome"/>
</dbReference>
<keyword evidence="6" id="KW-0888">Threonine protease</keyword>
<dbReference type="EMBL" id="CP028374">
    <property type="protein sequence ID" value="AXN02293.1"/>
    <property type="molecule type" value="Genomic_DNA"/>
</dbReference>
<dbReference type="KEGG" id="ppet:C9I82_329"/>
<gene>
    <name evidence="10" type="ORF">C9I82_329</name>
</gene>
<comment type="subcellular location">
    <subcellularLocation>
        <location evidence="1">Cytoplasm</location>
    </subcellularLocation>
</comment>
<keyword evidence="3" id="KW-0963">Cytoplasm</keyword>
<evidence type="ECO:0000256" key="8">
    <source>
        <dbReference type="ARBA" id="ARBA00022801"/>
    </source>
</evidence>
<dbReference type="AlphaFoldDB" id="A0A346DZY8"/>
<evidence type="ECO:0000256" key="1">
    <source>
        <dbReference type="ARBA" id="ARBA00004496"/>
    </source>
</evidence>
<dbReference type="PIRSF" id="PIRSF039093">
    <property type="entry name" value="HslV"/>
    <property type="match status" value="1"/>
</dbReference>
<dbReference type="Pfam" id="PF00227">
    <property type="entry name" value="Proteasome"/>
    <property type="match status" value="1"/>
</dbReference>
<dbReference type="PANTHER" id="PTHR32194">
    <property type="entry name" value="METALLOPROTEASE TLDD"/>
    <property type="match status" value="1"/>
</dbReference>
<proteinExistence type="inferred from homology"/>
<evidence type="ECO:0000256" key="2">
    <source>
        <dbReference type="ARBA" id="ARBA00006053"/>
    </source>
</evidence>
<keyword evidence="8" id="KW-0378">Hydrolase</keyword>
<dbReference type="CDD" id="cd01913">
    <property type="entry name" value="protease_HslV"/>
    <property type="match status" value="1"/>
</dbReference>
<dbReference type="GO" id="GO:0005839">
    <property type="term" value="C:proteasome core complex"/>
    <property type="evidence" value="ECO:0007669"/>
    <property type="project" value="InterPro"/>
</dbReference>
<evidence type="ECO:0000313" key="10">
    <source>
        <dbReference type="EMBL" id="AXN02293.1"/>
    </source>
</evidence>
<sequence>MLTTIISVSRQGQVVIGGDGQATTGNIIMKNNVNKVRTIYHNKILVGFAGSTSDAFTLFELFEHKLEKYQGKLIKSAIELSKDWRTDKLLRKLDAQLIVADKKNSLIVSGHGDIIKPENKNKLITIGSGGPYAQAAAKVLLEYTSLTAYEIVEKSLSIAAEICIYTNNKFTFKML</sequence>
<dbReference type="GO" id="GO:0046872">
    <property type="term" value="F:metal ion binding"/>
    <property type="evidence" value="ECO:0007669"/>
    <property type="project" value="UniProtKB-KW"/>
</dbReference>
<evidence type="ECO:0000313" key="11">
    <source>
        <dbReference type="Proteomes" id="UP000256856"/>
    </source>
</evidence>
<evidence type="ECO:0000256" key="9">
    <source>
        <dbReference type="ARBA" id="ARBA00023053"/>
    </source>
</evidence>
<accession>A0A346DZY8</accession>
<dbReference type="GO" id="GO:0004298">
    <property type="term" value="F:threonine-type endopeptidase activity"/>
    <property type="evidence" value="ECO:0007669"/>
    <property type="project" value="UniProtKB-KW"/>
</dbReference>
<dbReference type="PANTHER" id="PTHR32194:SF0">
    <property type="entry name" value="ATP-DEPENDENT PROTEASE SUBUNIT HSLV"/>
    <property type="match status" value="1"/>
</dbReference>
<dbReference type="InterPro" id="IPR029055">
    <property type="entry name" value="Ntn_hydrolases_N"/>
</dbReference>
<dbReference type="NCBIfam" id="NF003964">
    <property type="entry name" value="PRK05456.1"/>
    <property type="match status" value="1"/>
</dbReference>
<dbReference type="InterPro" id="IPR001353">
    <property type="entry name" value="Proteasome_sua/b"/>
</dbReference>
<dbReference type="Gene3D" id="3.60.20.10">
    <property type="entry name" value="Glutamine Phosphoribosylpyrophosphate, subunit 1, domain 1"/>
    <property type="match status" value="1"/>
</dbReference>
<comment type="similarity">
    <text evidence="2">Belongs to the peptidase T1B family. HslV subfamily.</text>
</comment>
<keyword evidence="11" id="KW-1185">Reference proteome</keyword>
<evidence type="ECO:0000256" key="7">
    <source>
        <dbReference type="ARBA" id="ARBA00022723"/>
    </source>
</evidence>
<organism evidence="10 11">
    <name type="scientific">Candidatus Purcelliella pentastirinorum</name>
    <dbReference type="NCBI Taxonomy" id="472834"/>
    <lineage>
        <taxon>Bacteria</taxon>
        <taxon>Pseudomonadati</taxon>
        <taxon>Pseudomonadota</taxon>
        <taxon>Gammaproteobacteria</taxon>
        <taxon>Enterobacterales</taxon>
        <taxon>Enterobacteriaceae</taxon>
        <taxon>Candidatus Purcelliella</taxon>
    </lineage>
</organism>
<dbReference type="NCBIfam" id="TIGR03692">
    <property type="entry name" value="ATP_dep_HslV"/>
    <property type="match status" value="1"/>
</dbReference>
<evidence type="ECO:0000256" key="4">
    <source>
        <dbReference type="ARBA" id="ARBA00022533"/>
    </source>
</evidence>
<keyword evidence="9" id="KW-0915">Sodium</keyword>
<dbReference type="PROSITE" id="PS51476">
    <property type="entry name" value="PROTEASOME_BETA_2"/>
    <property type="match status" value="1"/>
</dbReference>
<keyword evidence="4" id="KW-0021">Allosteric enzyme</keyword>
<dbReference type="InterPro" id="IPR023333">
    <property type="entry name" value="Proteasome_suB-type"/>
</dbReference>
<keyword evidence="7" id="KW-0479">Metal-binding</keyword>